<dbReference type="NCBIfam" id="TIGR00654">
    <property type="entry name" value="PhzF_family"/>
    <property type="match status" value="1"/>
</dbReference>
<dbReference type="GO" id="GO:0016853">
    <property type="term" value="F:isomerase activity"/>
    <property type="evidence" value="ECO:0007669"/>
    <property type="project" value="UniProtKB-KW"/>
</dbReference>
<keyword evidence="5" id="KW-1185">Reference proteome</keyword>
<dbReference type="PANTHER" id="PTHR13774">
    <property type="entry name" value="PHENAZINE BIOSYNTHESIS PROTEIN"/>
    <property type="match status" value="1"/>
</dbReference>
<dbReference type="InterPro" id="IPR003719">
    <property type="entry name" value="Phenazine_PhzF-like"/>
</dbReference>
<protein>
    <submittedName>
        <fullName evidence="4">PhzF family phenazine biosynthesis protein</fullName>
    </submittedName>
</protein>
<gene>
    <name evidence="4" type="ORF">DKT77_01250</name>
</gene>
<proteinExistence type="inferred from homology"/>
<keyword evidence="2" id="KW-0413">Isomerase</keyword>
<feature type="active site" evidence="3">
    <location>
        <position position="56"/>
    </location>
</feature>
<dbReference type="SUPFAM" id="SSF54506">
    <property type="entry name" value="Diaminopimelate epimerase-like"/>
    <property type="match status" value="1"/>
</dbReference>
<evidence type="ECO:0000313" key="5">
    <source>
        <dbReference type="Proteomes" id="UP000245680"/>
    </source>
</evidence>
<dbReference type="PANTHER" id="PTHR13774:SF39">
    <property type="entry name" value="BIOSYNTHESIS PROTEIN, PUTATIVE-RELATED"/>
    <property type="match status" value="1"/>
</dbReference>
<evidence type="ECO:0000256" key="1">
    <source>
        <dbReference type="ARBA" id="ARBA00008270"/>
    </source>
</evidence>
<evidence type="ECO:0000313" key="4">
    <source>
        <dbReference type="EMBL" id="PWR04620.1"/>
    </source>
</evidence>
<sequence>MTGITKATSLADTGILRLAAFSDGPVGGNPAGVLVTAALPPRAEMQRIAAEVGYSETVFAAPEGDAWRVRYFSPEAEVAFCGHATIALGCVLAERTGDEVFALDLSVGRITVEVRRDGMGTRATLTSPPTRSTAADPAVIAAALDLFGFVSAQLDPALPPALAHAGNDHLVLALRERATLARMDYDMADGARLMQRHELTTINLVWVDSPRKLHSRNAFAVGGVVEDPATGAAAAALGGYLRDIGWPHGGAIDIVQGEDMGARSLLHVEIGATPGVGIRVSGTTRIIPL</sequence>
<dbReference type="PIRSF" id="PIRSF016184">
    <property type="entry name" value="PhzC_PhzF"/>
    <property type="match status" value="1"/>
</dbReference>
<accession>A0A2V2LG61</accession>
<dbReference type="Proteomes" id="UP000245680">
    <property type="component" value="Unassembled WGS sequence"/>
</dbReference>
<dbReference type="RefSeq" id="WP_109809921.1">
    <property type="nucleotide sequence ID" value="NZ_QGKU01000003.1"/>
</dbReference>
<dbReference type="Gene3D" id="3.10.310.10">
    <property type="entry name" value="Diaminopimelate Epimerase, Chain A, domain 1"/>
    <property type="match status" value="2"/>
</dbReference>
<evidence type="ECO:0000256" key="2">
    <source>
        <dbReference type="ARBA" id="ARBA00023235"/>
    </source>
</evidence>
<reference evidence="4 5" key="1">
    <citation type="submission" date="2018-05" db="EMBL/GenBank/DDBJ databases">
        <title>Rhodobacteraceae gen. nov., sp. nov. isolated from sea water.</title>
        <authorList>
            <person name="Ren Y."/>
        </authorList>
    </citation>
    <scope>NUCLEOTIDE SEQUENCE [LARGE SCALE GENOMIC DNA]</scope>
    <source>
        <strain evidence="4 5">TG-679</strain>
    </source>
</reference>
<organism evidence="4 5">
    <name type="scientific">Meridianimarinicoccus roseus</name>
    <dbReference type="NCBI Taxonomy" id="2072018"/>
    <lineage>
        <taxon>Bacteria</taxon>
        <taxon>Pseudomonadati</taxon>
        <taxon>Pseudomonadota</taxon>
        <taxon>Alphaproteobacteria</taxon>
        <taxon>Rhodobacterales</taxon>
        <taxon>Paracoccaceae</taxon>
        <taxon>Meridianimarinicoccus</taxon>
    </lineage>
</organism>
<dbReference type="OrthoDB" id="9788221at2"/>
<name>A0A2V2LG61_9RHOB</name>
<dbReference type="AlphaFoldDB" id="A0A2V2LG61"/>
<comment type="similarity">
    <text evidence="1">Belongs to the PhzF family.</text>
</comment>
<dbReference type="Pfam" id="PF02567">
    <property type="entry name" value="PhzC-PhzF"/>
    <property type="match status" value="1"/>
</dbReference>
<dbReference type="EMBL" id="QGKU01000003">
    <property type="protein sequence ID" value="PWR04620.1"/>
    <property type="molecule type" value="Genomic_DNA"/>
</dbReference>
<comment type="caution">
    <text evidence="4">The sequence shown here is derived from an EMBL/GenBank/DDBJ whole genome shotgun (WGS) entry which is preliminary data.</text>
</comment>
<evidence type="ECO:0000256" key="3">
    <source>
        <dbReference type="PIRSR" id="PIRSR016184-1"/>
    </source>
</evidence>
<dbReference type="GO" id="GO:0005737">
    <property type="term" value="C:cytoplasm"/>
    <property type="evidence" value="ECO:0007669"/>
    <property type="project" value="TreeGrafter"/>
</dbReference>